<evidence type="ECO:0000313" key="2">
    <source>
        <dbReference type="EMBL" id="PWE28259.1"/>
    </source>
</evidence>
<dbReference type="RefSeq" id="WP_109533766.1">
    <property type="nucleotide sequence ID" value="NZ_QEYD01000007.1"/>
</dbReference>
<organism evidence="2 3">
    <name type="scientific">Pararhodobacter marinus</name>
    <dbReference type="NCBI Taxonomy" id="2184063"/>
    <lineage>
        <taxon>Bacteria</taxon>
        <taxon>Pseudomonadati</taxon>
        <taxon>Pseudomonadota</taxon>
        <taxon>Alphaproteobacteria</taxon>
        <taxon>Rhodobacterales</taxon>
        <taxon>Paracoccaceae</taxon>
        <taxon>Pararhodobacter</taxon>
    </lineage>
</organism>
<evidence type="ECO:0000313" key="3">
    <source>
        <dbReference type="Proteomes" id="UP000244940"/>
    </source>
</evidence>
<sequence>MTGLDWPGLMRAGLQGLGLRPAEFWALTPVELMIMLGRDEASRPGFTRARLEALLQRYPDGPRAGRKDGTDGNAGRAEHPAGRAGCADHDDGGQRGGLRFKSGRDGAQSG</sequence>
<dbReference type="Proteomes" id="UP000244940">
    <property type="component" value="Unassembled WGS sequence"/>
</dbReference>
<feature type="compositionally biased region" description="Basic and acidic residues" evidence="1">
    <location>
        <begin position="63"/>
        <end position="93"/>
    </location>
</feature>
<dbReference type="EMBL" id="QEYD01000007">
    <property type="protein sequence ID" value="PWE28259.1"/>
    <property type="molecule type" value="Genomic_DNA"/>
</dbReference>
<dbReference type="NCBIfam" id="TIGR02216">
    <property type="entry name" value="phage_TIGR02216"/>
    <property type="match status" value="1"/>
</dbReference>
<reference evidence="2 3" key="1">
    <citation type="submission" date="2018-05" db="EMBL/GenBank/DDBJ databases">
        <title>Pararhodobacter marina sp. nov., isolated from deep-sea water of the Indian Ocean.</title>
        <authorList>
            <person name="Lai Q.Sr."/>
            <person name="Liu X."/>
            <person name="Shao Z."/>
        </authorList>
    </citation>
    <scope>NUCLEOTIDE SEQUENCE [LARGE SCALE GENOMIC DNA]</scope>
    <source>
        <strain evidence="2 3">CIC4N-9</strain>
    </source>
</reference>
<feature type="region of interest" description="Disordered" evidence="1">
    <location>
        <begin position="57"/>
        <end position="110"/>
    </location>
</feature>
<name>A0A2U2C8S7_9RHOB</name>
<keyword evidence="3" id="KW-1185">Reference proteome</keyword>
<dbReference type="AlphaFoldDB" id="A0A2U2C8S7"/>
<gene>
    <name evidence="2" type="ORF">C4N9_13035</name>
</gene>
<dbReference type="InterPro" id="IPR019056">
    <property type="entry name" value="Phage_TAC_6"/>
</dbReference>
<comment type="caution">
    <text evidence="2">The sequence shown here is derived from an EMBL/GenBank/DDBJ whole genome shotgun (WGS) entry which is preliminary data.</text>
</comment>
<proteinExistence type="predicted"/>
<dbReference type="GeneID" id="94367633"/>
<evidence type="ECO:0008006" key="4">
    <source>
        <dbReference type="Google" id="ProtNLM"/>
    </source>
</evidence>
<dbReference type="InterPro" id="IPR011739">
    <property type="entry name" value="GTA_rcc01693"/>
</dbReference>
<protein>
    <recommendedName>
        <fullName evidence="4">Phage tail assembly chaperone</fullName>
    </recommendedName>
</protein>
<dbReference type="OrthoDB" id="7582980at2"/>
<dbReference type="Pfam" id="PF09550">
    <property type="entry name" value="Phage_TAC_6"/>
    <property type="match status" value="1"/>
</dbReference>
<evidence type="ECO:0000256" key="1">
    <source>
        <dbReference type="SAM" id="MobiDB-lite"/>
    </source>
</evidence>
<accession>A0A2U2C8S7</accession>